<dbReference type="Gene3D" id="3.30.70.1440">
    <property type="entry name" value="Multidrug efflux transporter AcrB pore domain"/>
    <property type="match status" value="1"/>
</dbReference>
<evidence type="ECO:0000313" key="3">
    <source>
        <dbReference type="Proteomes" id="UP000006250"/>
    </source>
</evidence>
<sequence>MSQPHDDSTRSDALGPDLRAKRNMARFFVENRHISWVLLVAVLAWGVFGYIRMPQRKDPDIPVRVAAVICSWPGVRAEKVEELVTRPIEQRLAENSKVDRVESVSNAGMSVVRVTLRDEVSGTDEILDDLDLKISALKGLPDGAGPPVFLKDFGDTATLMLTVASPKPGKAEIALRAAQARRIDATLRRGEDGARLGMALVIPSGVPQAQVERKLDRLEHYLRTVPEVSDVHLGSEPGMVVVDVATDMKPETFRKLLMRFARENIRASELNPDLWSPVIFADPAHLDKDMEEQAGDKYGFKELENFTDTIMRTLLGVPEVAKVSRWGVRPENVFLDYSQERLASLGVQPWRIQEAVGARNIVPSAGVTEYNERSVALDPSGEFTSEKELGATMVSSGLYLRDMVGIERGYETPADTINRYTSRDAKGRWRSGKAITLAVTMRAGEQIGTFSKVVDKALDGLRQRLPEDLILARTSDQPKQVRESVSLLMDSLYEAVALVVLVAAIGFREWRSALIMALSIPITLAMTFGMMSTLGIDLQQISIASLIIALGLLVDDPVVAGDAIKRELASGTPREVAAWLGPTRLAKAILYATITNIVAYLPFLFLSGDKGRFLYSLPVVITCSLVASRLVSMSFIPLLGYYLLRPAKDVPRQDRGFARHYYRLGGWLIDHRWKAFTASLLLVAVGFGAKSLLKPMFFPVDRSYLSYVDVTLPEDAPIEFTARIAGQVEQAILGEARHFGETHSDYPTPVVSLTTFVGGGGPRFWFSVTPELKKPNYAQILVQVRDKHVTELFCGPLQSALGDAFPGVRVDVRRLESGPPIGIPVQVRISGQDEVALRQAATRLRKVFKSMPITDRVSDDWGGYRFSARVDIDPDKALLAGVTNQDVARSTSLAVGGLTLTSLREGRLTIPVVLRLQGEERAKLSDLANLYVYPQSSDHKVPLTQVANLTWGMDAARIARRNHFPTITVSCFPMPGVLPSEVVSAAMPAIKALEADLPPGLTLAIGGEHEEQVKGFAEMGVVMGISVAMIYLALLFQFKNAVKPLLVFGAIPYGVSGAFISLAIMGQPFGFMAFLGIASLIGVIVSHVIVLFDFIEEKLEEGEPLRQAILDAGLIRMRPVLITVGATITALFPLAMHGGPLWEALCYAQIGGLAVATFVTLLMVPVLYAIAAFDLKVVR</sequence>
<keyword evidence="1" id="KW-0472">Membrane</keyword>
<dbReference type="SUPFAM" id="SSF82693">
    <property type="entry name" value="Multidrug efflux transporter AcrB pore domain, PN1, PN2, PC1 and PC2 subdomains"/>
    <property type="match status" value="2"/>
</dbReference>
<feature type="transmembrane region" description="Helical" evidence="1">
    <location>
        <begin position="487"/>
        <end position="507"/>
    </location>
</feature>
<proteinExistence type="predicted"/>
<feature type="transmembrane region" description="Helical" evidence="1">
    <location>
        <begin position="588"/>
        <end position="607"/>
    </location>
</feature>
<dbReference type="PANTHER" id="PTHR32063">
    <property type="match status" value="1"/>
</dbReference>
<dbReference type="Gene3D" id="1.20.1640.10">
    <property type="entry name" value="Multidrug efflux transporter AcrB transmembrane domain"/>
    <property type="match status" value="3"/>
</dbReference>
<feature type="transmembrane region" description="Helical" evidence="1">
    <location>
        <begin position="1019"/>
        <end position="1038"/>
    </location>
</feature>
<feature type="transmembrane region" description="Helical" evidence="1">
    <location>
        <begin position="33"/>
        <end position="51"/>
    </location>
</feature>
<feature type="transmembrane region" description="Helical" evidence="1">
    <location>
        <begin position="1115"/>
        <end position="1135"/>
    </location>
</feature>
<feature type="transmembrane region" description="Helical" evidence="1">
    <location>
        <begin position="513"/>
        <end position="536"/>
    </location>
</feature>
<dbReference type="Pfam" id="PF00873">
    <property type="entry name" value="ACR_tran"/>
    <property type="match status" value="2"/>
</dbReference>
<comment type="caution">
    <text evidence="2">The sequence shown here is derived from an EMBL/GenBank/DDBJ whole genome shotgun (WGS) entry which is preliminary data.</text>
</comment>
<gene>
    <name evidence="2" type="ORF">DesfrDRAFT_2526</name>
</gene>
<feature type="transmembrane region" description="Helical" evidence="1">
    <location>
        <begin position="1071"/>
        <end position="1095"/>
    </location>
</feature>
<dbReference type="Gene3D" id="3.30.70.1430">
    <property type="entry name" value="Multidrug efflux transporter AcrB pore domain"/>
    <property type="match status" value="3"/>
</dbReference>
<dbReference type="GO" id="GO:0005886">
    <property type="term" value="C:plasma membrane"/>
    <property type="evidence" value="ECO:0007669"/>
    <property type="project" value="TreeGrafter"/>
</dbReference>
<dbReference type="Proteomes" id="UP000006250">
    <property type="component" value="Unassembled WGS sequence"/>
</dbReference>
<keyword evidence="3" id="KW-1185">Reference proteome</keyword>
<dbReference type="Gene3D" id="3.30.70.1320">
    <property type="entry name" value="Multidrug efflux transporter AcrB pore domain like"/>
    <property type="match status" value="2"/>
</dbReference>
<dbReference type="EMBL" id="AECZ01000016">
    <property type="protein sequence ID" value="EFL50765.1"/>
    <property type="molecule type" value="Genomic_DNA"/>
</dbReference>
<dbReference type="AlphaFoldDB" id="E1JY27"/>
<dbReference type="SUPFAM" id="SSF82866">
    <property type="entry name" value="Multidrug efflux transporter AcrB transmembrane domain"/>
    <property type="match status" value="2"/>
</dbReference>
<protein>
    <submittedName>
        <fullName evidence="2">Acriflavin resistance protein</fullName>
    </submittedName>
</protein>
<organism evidence="2 3">
    <name type="scientific">Solidesulfovibrio fructosivorans JJ]</name>
    <dbReference type="NCBI Taxonomy" id="596151"/>
    <lineage>
        <taxon>Bacteria</taxon>
        <taxon>Pseudomonadati</taxon>
        <taxon>Thermodesulfobacteriota</taxon>
        <taxon>Desulfovibrionia</taxon>
        <taxon>Desulfovibrionales</taxon>
        <taxon>Desulfovibrionaceae</taxon>
        <taxon>Solidesulfovibrio</taxon>
    </lineage>
</organism>
<feature type="transmembrane region" description="Helical" evidence="1">
    <location>
        <begin position="1045"/>
        <end position="1065"/>
    </location>
</feature>
<evidence type="ECO:0000313" key="2">
    <source>
        <dbReference type="EMBL" id="EFL50765.1"/>
    </source>
</evidence>
<evidence type="ECO:0000256" key="1">
    <source>
        <dbReference type="SAM" id="Phobius"/>
    </source>
</evidence>
<accession>E1JY27</accession>
<dbReference type="SUPFAM" id="SSF82714">
    <property type="entry name" value="Multidrug efflux transporter AcrB TolC docking domain, DN and DC subdomains"/>
    <property type="match status" value="1"/>
</dbReference>
<feature type="transmembrane region" description="Helical" evidence="1">
    <location>
        <begin position="613"/>
        <end position="644"/>
    </location>
</feature>
<reference evidence="2 3" key="1">
    <citation type="submission" date="2010-08" db="EMBL/GenBank/DDBJ databases">
        <title>The draft genome of Desulfovibrio fructosovorans JJ.</title>
        <authorList>
            <consortium name="US DOE Joint Genome Institute (JGI-PGF)"/>
            <person name="Lucas S."/>
            <person name="Copeland A."/>
            <person name="Lapidus A."/>
            <person name="Cheng J.-F."/>
            <person name="Bruce D."/>
            <person name="Goodwin L."/>
            <person name="Pitluck S."/>
            <person name="Land M.L."/>
            <person name="Hauser L."/>
            <person name="Chang Y.-J."/>
            <person name="Jeffries C."/>
            <person name="Wall J.D."/>
            <person name="Stahl D.A."/>
            <person name="Arkin A.P."/>
            <person name="Dehal P."/>
            <person name="Stolyar S.M."/>
            <person name="Hazen T.C."/>
            <person name="Woyke T.J."/>
        </authorList>
    </citation>
    <scope>NUCLEOTIDE SEQUENCE [LARGE SCALE GENOMIC DNA]</scope>
    <source>
        <strain evidence="2 3">JJ</strain>
    </source>
</reference>
<name>E1JY27_SOLFR</name>
<dbReference type="RefSeq" id="WP_005994379.1">
    <property type="nucleotide sequence ID" value="NZ_AECZ01000016.1"/>
</dbReference>
<dbReference type="Gene3D" id="3.30.2090.10">
    <property type="entry name" value="Multidrug efflux transporter AcrB TolC docking domain, DN and DC subdomains"/>
    <property type="match status" value="2"/>
</dbReference>
<feature type="transmembrane region" description="Helical" evidence="1">
    <location>
        <begin position="1147"/>
        <end position="1173"/>
    </location>
</feature>
<keyword evidence="1" id="KW-1133">Transmembrane helix</keyword>
<keyword evidence="1" id="KW-0812">Transmembrane</keyword>
<dbReference type="GO" id="GO:0042910">
    <property type="term" value="F:xenobiotic transmembrane transporter activity"/>
    <property type="evidence" value="ECO:0007669"/>
    <property type="project" value="TreeGrafter"/>
</dbReference>
<dbReference type="PANTHER" id="PTHR32063:SF18">
    <property type="entry name" value="CATION EFFLUX SYSTEM PROTEIN"/>
    <property type="match status" value="1"/>
</dbReference>
<dbReference type="eggNOG" id="COG0841">
    <property type="taxonomic scope" value="Bacteria"/>
</dbReference>
<dbReference type="InterPro" id="IPR001036">
    <property type="entry name" value="Acrflvin-R"/>
</dbReference>
<dbReference type="InterPro" id="IPR027463">
    <property type="entry name" value="AcrB_DN_DC_subdom"/>
</dbReference>
<dbReference type="STRING" id="596151.DesfrDRAFT_2526"/>